<keyword evidence="2" id="KW-1185">Reference proteome</keyword>
<dbReference type="PROSITE" id="PS51257">
    <property type="entry name" value="PROKAR_LIPOPROTEIN"/>
    <property type="match status" value="1"/>
</dbReference>
<dbReference type="RefSeq" id="WP_160289168.1">
    <property type="nucleotide sequence ID" value="NZ_AYSO01000010.1"/>
</dbReference>
<comment type="caution">
    <text evidence="1">The sequence shown here is derived from an EMBL/GenBank/DDBJ whole genome shotgun (WGS) entry which is preliminary data.</text>
</comment>
<reference evidence="1 2" key="1">
    <citation type="journal article" date="2015" name="Infect. Genet. Evol.">
        <title>Genomic sequences of six botulinum neurotoxin-producing strains representing three clostridial species illustrate the mobility and diversity of botulinum neurotoxin genes.</title>
        <authorList>
            <person name="Smith T.J."/>
            <person name="Hill K.K."/>
            <person name="Xie G."/>
            <person name="Foley B.T."/>
            <person name="Williamson C.H."/>
            <person name="Foster J.T."/>
            <person name="Johnson S.L."/>
            <person name="Chertkov O."/>
            <person name="Teshima H."/>
            <person name="Gibbons H.S."/>
            <person name="Johnsky L.A."/>
            <person name="Karavis M.A."/>
            <person name="Smith L.A."/>
        </authorList>
    </citation>
    <scope>NUCLEOTIDE SEQUENCE [LARGE SCALE GENOMIC DNA]</scope>
    <source>
        <strain evidence="1 2">CDC 2741</strain>
    </source>
</reference>
<sequence>MIKKKIKNRLVVLLIGLLSCMIISTIDRNVNGKLIKENNIPSKVILMRSN</sequence>
<dbReference type="Proteomes" id="UP000031366">
    <property type="component" value="Unassembled WGS sequence"/>
</dbReference>
<proteinExistence type="predicted"/>
<protein>
    <recommendedName>
        <fullName evidence="3">Lipoprotein</fullName>
    </recommendedName>
</protein>
<accession>A0A0C1U9G6</accession>
<name>A0A0C1U9G6_9CLOT</name>
<dbReference type="EMBL" id="AYSO01000010">
    <property type="protein sequence ID" value="KIE48328.1"/>
    <property type="molecule type" value="Genomic_DNA"/>
</dbReference>
<evidence type="ECO:0000313" key="1">
    <source>
        <dbReference type="EMBL" id="KIE48328.1"/>
    </source>
</evidence>
<evidence type="ECO:0008006" key="3">
    <source>
        <dbReference type="Google" id="ProtNLM"/>
    </source>
</evidence>
<dbReference type="AlphaFoldDB" id="A0A0C1U9G6"/>
<organism evidence="1 2">
    <name type="scientific">Clostridium argentinense CDC 2741</name>
    <dbReference type="NCBI Taxonomy" id="1418104"/>
    <lineage>
        <taxon>Bacteria</taxon>
        <taxon>Bacillati</taxon>
        <taxon>Bacillota</taxon>
        <taxon>Clostridia</taxon>
        <taxon>Eubacteriales</taxon>
        <taxon>Clostridiaceae</taxon>
        <taxon>Clostridium</taxon>
    </lineage>
</organism>
<gene>
    <name evidence="1" type="ORF">U732_4131</name>
</gene>
<evidence type="ECO:0000313" key="2">
    <source>
        <dbReference type="Proteomes" id="UP000031366"/>
    </source>
</evidence>